<reference evidence="1 2" key="1">
    <citation type="submission" date="2018-11" db="EMBL/GenBank/DDBJ databases">
        <title>Genome sequencing and assembly of Anaerosphaera sp. nov., GS7-6-2.</title>
        <authorList>
            <person name="Rettenmaier R."/>
            <person name="Liebl W."/>
            <person name="Zverlov V."/>
        </authorList>
    </citation>
    <scope>NUCLEOTIDE SEQUENCE [LARGE SCALE GENOMIC DNA]</scope>
    <source>
        <strain evidence="1 2">GS7-6-2</strain>
    </source>
</reference>
<name>A0A437S559_9FIRM</name>
<dbReference type="Pfam" id="PF06838">
    <property type="entry name" value="Met_gamma_lyase"/>
    <property type="match status" value="1"/>
</dbReference>
<dbReference type="InterPro" id="IPR015421">
    <property type="entry name" value="PyrdxlP-dep_Trfase_major"/>
</dbReference>
<dbReference type="PANTHER" id="PTHR46658:SF1">
    <property type="entry name" value="CYS OR MET METABOLISM PYRIDOXAL-PHOSPHATE-DEPENDENT ENZYME"/>
    <property type="match status" value="1"/>
</dbReference>
<dbReference type="RefSeq" id="WP_127725054.1">
    <property type="nucleotide sequence ID" value="NZ_RLIH01000014.1"/>
</dbReference>
<dbReference type="AlphaFoldDB" id="A0A437S559"/>
<sequence length="428" mass="48042">MEIFKEFIFENYEIDNNICDFVEECEKVLSERFKELNDISQYNQVKILKSMQNHKLQATDFNWTTGYGYGDIGREKVEKIYSDIFNTEDALVRPNIVSGTHAISLSLFGILRSGDHLLSASGKPYDTLLKVIGVTGDEPGNMMEQGIKYSEVPMVRNEIDIEAVKKAIQSDTKVVMLQRSTGYSDRKALSTEQLKRTIESIKNFAPNIIIFVDNCYGEFTDITEPSDFGADIVAGSLIKNPGGGLAYSGGYIVGKQKYINLISNRLTAPGIGKECGLTFGITRQILQGLFLAPKVVEDAIKSALLFSVAFEKLGYECFPNYREKRSDIILSIKLNDPEKLCEFCRAIQFASPVDAHFTPEPWDMPGYDNKVIMAAGDFIEGSSIELSADGPMREPYYVYYQGGLTYYHGKFALMKVLSNFKSKNYIDI</sequence>
<evidence type="ECO:0000313" key="1">
    <source>
        <dbReference type="EMBL" id="RVU54149.1"/>
    </source>
</evidence>
<proteinExistence type="predicted"/>
<dbReference type="Proteomes" id="UP000288812">
    <property type="component" value="Unassembled WGS sequence"/>
</dbReference>
<keyword evidence="2" id="KW-1185">Reference proteome</keyword>
<organism evidence="1 2">
    <name type="scientific">Anaerosphaera multitolerans</name>
    <dbReference type="NCBI Taxonomy" id="2487351"/>
    <lineage>
        <taxon>Bacteria</taxon>
        <taxon>Bacillati</taxon>
        <taxon>Bacillota</taxon>
        <taxon>Tissierellia</taxon>
        <taxon>Tissierellales</taxon>
        <taxon>Peptoniphilaceae</taxon>
        <taxon>Anaerosphaera</taxon>
    </lineage>
</organism>
<dbReference type="Gene3D" id="3.90.1150.60">
    <property type="entry name" value="Methioning gamme-lyase, C-terminal domain"/>
    <property type="match status" value="1"/>
</dbReference>
<dbReference type="SUPFAM" id="SSF53383">
    <property type="entry name" value="PLP-dependent transferases"/>
    <property type="match status" value="1"/>
</dbReference>
<dbReference type="InterPro" id="IPR009651">
    <property type="entry name" value="Met_g_lyase_put"/>
</dbReference>
<dbReference type="EMBL" id="RLIH01000014">
    <property type="protein sequence ID" value="RVU54149.1"/>
    <property type="molecule type" value="Genomic_DNA"/>
</dbReference>
<comment type="caution">
    <text evidence="1">The sequence shown here is derived from an EMBL/GenBank/DDBJ whole genome shotgun (WGS) entry which is preliminary data.</text>
</comment>
<dbReference type="OrthoDB" id="9764766at2"/>
<dbReference type="Gene3D" id="3.40.640.10">
    <property type="entry name" value="Type I PLP-dependent aspartate aminotransferase-like (Major domain)"/>
    <property type="match status" value="1"/>
</dbReference>
<evidence type="ECO:0008006" key="3">
    <source>
        <dbReference type="Google" id="ProtNLM"/>
    </source>
</evidence>
<gene>
    <name evidence="1" type="ORF">EF514_08720</name>
</gene>
<accession>A0A437S559</accession>
<protein>
    <recommendedName>
        <fullName evidence="3">Aluminum resistance protein</fullName>
    </recommendedName>
</protein>
<evidence type="ECO:0000313" key="2">
    <source>
        <dbReference type="Proteomes" id="UP000288812"/>
    </source>
</evidence>
<dbReference type="InterPro" id="IPR015424">
    <property type="entry name" value="PyrdxlP-dep_Trfase"/>
</dbReference>
<dbReference type="PANTHER" id="PTHR46658">
    <property type="entry name" value="CYS OR MET METABOLISM PYRIDOXAL-PHOSPHATE-DEPENDENT ENZYME"/>
    <property type="match status" value="1"/>
</dbReference>